<accession>A0A0S4J717</accession>
<feature type="compositionally biased region" description="Acidic residues" evidence="1">
    <location>
        <begin position="308"/>
        <end position="329"/>
    </location>
</feature>
<gene>
    <name evidence="2" type="ORF">BSAL_90980</name>
</gene>
<evidence type="ECO:0000256" key="1">
    <source>
        <dbReference type="SAM" id="MobiDB-lite"/>
    </source>
</evidence>
<dbReference type="VEuPathDB" id="TriTrypDB:BSAL_90980"/>
<sequence>ERNYRGQEMWDPSRPRDPSPFSVATRVYGQQQSGSDYDDHDYSYHHQQQHRRCMNTLGAFECAREVISCAVAFQRDVDEQETARSEANKKPRLIRLDEVNDDYDPAVAPPQHHHDSHAAAAAAKPQHRTTVVVASSDETVCRFGAHFGVCVVPLKALLDGDVGSGVRVLERDTVARREKRQREEKEALMNDEFIEDIIGGGRSAAAAATAIPSSLALAVSAGSLEESRSTATVTIDDPIGGSATLLGEKSTKSSTVDGDRHDSSPLDKNVAADNDGQQRRAPPLNDATLIASPTAAPLLPSLPQVGCDDGEEVVEVEQESDGDDNDEDAAVISAVGDNDRENEEASSASSCVSHEDEDMINVDDIFDFHS</sequence>
<feature type="non-terminal residue" evidence="2">
    <location>
        <position position="1"/>
    </location>
</feature>
<proteinExistence type="predicted"/>
<protein>
    <submittedName>
        <fullName evidence="2">Uncharacterized protein</fullName>
    </submittedName>
</protein>
<organism evidence="2 3">
    <name type="scientific">Bodo saltans</name>
    <name type="common">Flagellated protozoan</name>
    <dbReference type="NCBI Taxonomy" id="75058"/>
    <lineage>
        <taxon>Eukaryota</taxon>
        <taxon>Discoba</taxon>
        <taxon>Euglenozoa</taxon>
        <taxon>Kinetoplastea</taxon>
        <taxon>Metakinetoplastina</taxon>
        <taxon>Eubodonida</taxon>
        <taxon>Bodonidae</taxon>
        <taxon>Bodo</taxon>
    </lineage>
</organism>
<feature type="region of interest" description="Disordered" evidence="1">
    <location>
        <begin position="300"/>
        <end position="370"/>
    </location>
</feature>
<feature type="region of interest" description="Disordered" evidence="1">
    <location>
        <begin position="1"/>
        <end position="42"/>
    </location>
</feature>
<dbReference type="AlphaFoldDB" id="A0A0S4J717"/>
<keyword evidence="3" id="KW-1185">Reference proteome</keyword>
<evidence type="ECO:0000313" key="2">
    <source>
        <dbReference type="EMBL" id="CUG85889.1"/>
    </source>
</evidence>
<reference evidence="3" key="1">
    <citation type="submission" date="2015-09" db="EMBL/GenBank/DDBJ databases">
        <authorList>
            <consortium name="Pathogen Informatics"/>
        </authorList>
    </citation>
    <scope>NUCLEOTIDE SEQUENCE [LARGE SCALE GENOMIC DNA]</scope>
    <source>
        <strain evidence="3">Lake Konstanz</strain>
    </source>
</reference>
<dbReference type="Proteomes" id="UP000051952">
    <property type="component" value="Unassembled WGS sequence"/>
</dbReference>
<evidence type="ECO:0000313" key="3">
    <source>
        <dbReference type="Proteomes" id="UP000051952"/>
    </source>
</evidence>
<feature type="compositionally biased region" description="Acidic residues" evidence="1">
    <location>
        <begin position="355"/>
        <end position="370"/>
    </location>
</feature>
<feature type="region of interest" description="Disordered" evidence="1">
    <location>
        <begin position="238"/>
        <end position="283"/>
    </location>
</feature>
<name>A0A0S4J717_BODSA</name>
<dbReference type="EMBL" id="CYKH01001209">
    <property type="protein sequence ID" value="CUG85889.1"/>
    <property type="molecule type" value="Genomic_DNA"/>
</dbReference>